<evidence type="ECO:0000313" key="3">
    <source>
        <dbReference type="Proteomes" id="UP000499080"/>
    </source>
</evidence>
<sequence length="107" mass="12538">MVRNPSLTEQKRKNLKNSLKKATVYQNDIAEAPINKIYQNQKRKKQQTSERGFSKGFITIYSMYNKGSKLNRILYVRKKAFIQKVANGSKNQRKMFSKKTCGEKEEN</sequence>
<proteinExistence type="predicted"/>
<comment type="caution">
    <text evidence="2">The sequence shown here is derived from an EMBL/GenBank/DDBJ whole genome shotgun (WGS) entry which is preliminary data.</text>
</comment>
<name>A0A4Y2DZ64_ARAVE</name>
<dbReference type="AlphaFoldDB" id="A0A4Y2DZ64"/>
<dbReference type="EMBL" id="BGPR01000472">
    <property type="protein sequence ID" value="GBM22041.1"/>
    <property type="molecule type" value="Genomic_DNA"/>
</dbReference>
<organism evidence="2 3">
    <name type="scientific">Araneus ventricosus</name>
    <name type="common">Orbweaver spider</name>
    <name type="synonym">Epeira ventricosa</name>
    <dbReference type="NCBI Taxonomy" id="182803"/>
    <lineage>
        <taxon>Eukaryota</taxon>
        <taxon>Metazoa</taxon>
        <taxon>Ecdysozoa</taxon>
        <taxon>Arthropoda</taxon>
        <taxon>Chelicerata</taxon>
        <taxon>Arachnida</taxon>
        <taxon>Araneae</taxon>
        <taxon>Araneomorphae</taxon>
        <taxon>Entelegynae</taxon>
        <taxon>Araneoidea</taxon>
        <taxon>Araneidae</taxon>
        <taxon>Araneus</taxon>
    </lineage>
</organism>
<keyword evidence="3" id="KW-1185">Reference proteome</keyword>
<reference evidence="2 3" key="1">
    <citation type="journal article" date="2019" name="Sci. Rep.">
        <title>Orb-weaving spider Araneus ventricosus genome elucidates the spidroin gene catalogue.</title>
        <authorList>
            <person name="Kono N."/>
            <person name="Nakamura H."/>
            <person name="Ohtoshi R."/>
            <person name="Moran D.A.P."/>
            <person name="Shinohara A."/>
            <person name="Yoshida Y."/>
            <person name="Fujiwara M."/>
            <person name="Mori M."/>
            <person name="Tomita M."/>
            <person name="Arakawa K."/>
        </authorList>
    </citation>
    <scope>NUCLEOTIDE SEQUENCE [LARGE SCALE GENOMIC DNA]</scope>
</reference>
<evidence type="ECO:0000313" key="2">
    <source>
        <dbReference type="EMBL" id="GBM22041.1"/>
    </source>
</evidence>
<protein>
    <submittedName>
        <fullName evidence="2">Uncharacterized protein</fullName>
    </submittedName>
</protein>
<evidence type="ECO:0000256" key="1">
    <source>
        <dbReference type="SAM" id="MobiDB-lite"/>
    </source>
</evidence>
<accession>A0A4Y2DZ64</accession>
<feature type="region of interest" description="Disordered" evidence="1">
    <location>
        <begin position="87"/>
        <end position="107"/>
    </location>
</feature>
<gene>
    <name evidence="2" type="ORF">AVEN_242708_1</name>
</gene>
<dbReference type="Proteomes" id="UP000499080">
    <property type="component" value="Unassembled WGS sequence"/>
</dbReference>